<name>Q0W1Q3_METAR</name>
<evidence type="ECO:0000256" key="3">
    <source>
        <dbReference type="ARBA" id="ARBA00048363"/>
    </source>
</evidence>
<dbReference type="AlphaFoldDB" id="Q0W1Q3"/>
<dbReference type="GO" id="GO:0004410">
    <property type="term" value="F:homocitrate synthase activity"/>
    <property type="evidence" value="ECO:0007669"/>
    <property type="project" value="UniProtKB-EC"/>
</dbReference>
<dbReference type="NCBIfam" id="TIGR02090">
    <property type="entry name" value="LEU1_arch"/>
    <property type="match status" value="1"/>
</dbReference>
<dbReference type="RefSeq" id="WP_012034895.1">
    <property type="nucleotide sequence ID" value="NC_009464.1"/>
</dbReference>
<evidence type="ECO:0000256" key="4">
    <source>
        <dbReference type="RuleBase" id="RU003523"/>
    </source>
</evidence>
<evidence type="ECO:0000313" key="6">
    <source>
        <dbReference type="EMBL" id="CAJ37690.1"/>
    </source>
</evidence>
<proteinExistence type="inferred from homology"/>
<evidence type="ECO:0000313" key="7">
    <source>
        <dbReference type="Proteomes" id="UP000000663"/>
    </source>
</evidence>
<dbReference type="EMBL" id="AM114193">
    <property type="protein sequence ID" value="CAJ37690.1"/>
    <property type="molecule type" value="Genomic_DNA"/>
</dbReference>
<dbReference type="Gene3D" id="1.10.238.260">
    <property type="match status" value="1"/>
</dbReference>
<dbReference type="eggNOG" id="arCOG02092">
    <property type="taxonomic scope" value="Archaea"/>
</dbReference>
<keyword evidence="7" id="KW-1185">Reference proteome</keyword>
<dbReference type="PANTHER" id="PTHR42880:SF1">
    <property type="entry name" value="ISOPROPYLMALATE_HOMOCITRATE_CITRAMALATE SYNTHASE FAMILY PROTEIN"/>
    <property type="match status" value="1"/>
</dbReference>
<keyword evidence="2 4" id="KW-0808">Transferase</keyword>
<dbReference type="InterPro" id="IPR013785">
    <property type="entry name" value="Aldolase_TIM"/>
</dbReference>
<dbReference type="SUPFAM" id="SSF51569">
    <property type="entry name" value="Aldolase"/>
    <property type="match status" value="1"/>
</dbReference>
<dbReference type="Pfam" id="PF22617">
    <property type="entry name" value="HCS_D2"/>
    <property type="match status" value="1"/>
</dbReference>
<dbReference type="PANTHER" id="PTHR42880">
    <property type="entry name" value="HOMOCITRATE SYNTHASE"/>
    <property type="match status" value="1"/>
</dbReference>
<keyword evidence="6" id="KW-0012">Acyltransferase</keyword>
<dbReference type="Pfam" id="PF00682">
    <property type="entry name" value="HMGL-like"/>
    <property type="match status" value="1"/>
</dbReference>
<evidence type="ECO:0000256" key="2">
    <source>
        <dbReference type="ARBA" id="ARBA00022679"/>
    </source>
</evidence>
<dbReference type="EC" id="2.3.3.13" evidence="6"/>
<dbReference type="InterPro" id="IPR054691">
    <property type="entry name" value="LeuA/HCS_post-cat"/>
</dbReference>
<organism evidence="6 7">
    <name type="scientific">Methanocella arvoryzae (strain DSM 22066 / NBRC 105507 / MRE50)</name>
    <dbReference type="NCBI Taxonomy" id="351160"/>
    <lineage>
        <taxon>Archaea</taxon>
        <taxon>Methanobacteriati</taxon>
        <taxon>Methanobacteriota</taxon>
        <taxon>Stenosarchaea group</taxon>
        <taxon>Methanomicrobia</taxon>
        <taxon>Methanocellales</taxon>
        <taxon>Methanocellaceae</taxon>
        <taxon>Methanocella</taxon>
    </lineage>
</organism>
<reference evidence="6 7" key="1">
    <citation type="journal article" date="2006" name="Science">
        <title>Genome of rice cluster I archaea -- the key methane producers in the rice rhizosphere.</title>
        <authorList>
            <person name="Erkel C."/>
            <person name="Kube M."/>
            <person name="Reinhardt R."/>
            <person name="Liesack W."/>
        </authorList>
    </citation>
    <scope>NUCLEOTIDE SEQUENCE [LARGE SCALE GENOMIC DNA]</scope>
    <source>
        <strain evidence="7">DSM 22066 / NBRC 105507 / MRE50</strain>
    </source>
</reference>
<feature type="domain" description="Pyruvate carboxyltransferase" evidence="5">
    <location>
        <begin position="20"/>
        <end position="270"/>
    </location>
</feature>
<dbReference type="GeneID" id="5145466"/>
<dbReference type="Gene3D" id="3.20.20.70">
    <property type="entry name" value="Aldolase class I"/>
    <property type="match status" value="1"/>
</dbReference>
<dbReference type="PROSITE" id="PS00816">
    <property type="entry name" value="AIPM_HOMOCIT_SYNTH_2"/>
    <property type="match status" value="1"/>
</dbReference>
<comment type="similarity">
    <text evidence="1 4">Belongs to the alpha-IPM synthase/homocitrate synthase family.</text>
</comment>
<dbReference type="GO" id="GO:0019752">
    <property type="term" value="P:carboxylic acid metabolic process"/>
    <property type="evidence" value="ECO:0007669"/>
    <property type="project" value="InterPro"/>
</dbReference>
<dbReference type="InterPro" id="IPR011830">
    <property type="entry name" value="LEU1_arch"/>
</dbReference>
<dbReference type="Proteomes" id="UP000000663">
    <property type="component" value="Chromosome"/>
</dbReference>
<dbReference type="OrthoDB" id="6555at2157"/>
<dbReference type="FunFam" id="3.20.20.70:FF:000010">
    <property type="entry name" value="2-isopropylmalate synthase"/>
    <property type="match status" value="1"/>
</dbReference>
<dbReference type="CDD" id="cd07940">
    <property type="entry name" value="DRE_TIM_IPMS"/>
    <property type="match status" value="1"/>
</dbReference>
<dbReference type="STRING" id="351160.RCIX2647"/>
<dbReference type="InterPro" id="IPR000891">
    <property type="entry name" value="PYR_CT"/>
</dbReference>
<dbReference type="KEGG" id="rci:RCIX2647"/>
<dbReference type="InterPro" id="IPR002034">
    <property type="entry name" value="AIPM/Hcit_synth_CS"/>
</dbReference>
<dbReference type="PROSITE" id="PS50991">
    <property type="entry name" value="PYR_CT"/>
    <property type="match status" value="1"/>
</dbReference>
<accession>Q0W1Q3</accession>
<comment type="catalytic activity">
    <reaction evidence="3">
        <text>acetyl-CoA + 2-oxoglutarate + H2O = (2R)-homocitrate + CoA + H(+)</text>
        <dbReference type="Rhea" id="RHEA:12929"/>
        <dbReference type="ChEBI" id="CHEBI:15377"/>
        <dbReference type="ChEBI" id="CHEBI:15378"/>
        <dbReference type="ChEBI" id="CHEBI:16810"/>
        <dbReference type="ChEBI" id="CHEBI:57287"/>
        <dbReference type="ChEBI" id="CHEBI:57288"/>
        <dbReference type="ChEBI" id="CHEBI:58884"/>
        <dbReference type="EC" id="2.3.3.14"/>
    </reaction>
    <physiologicalReaction direction="left-to-right" evidence="3">
        <dbReference type="Rhea" id="RHEA:12930"/>
    </physiologicalReaction>
</comment>
<gene>
    <name evidence="6" type="primary">leuA-4</name>
    <name evidence="6" type="ORF">RCIX2647</name>
</gene>
<evidence type="ECO:0000259" key="5">
    <source>
        <dbReference type="PROSITE" id="PS50991"/>
    </source>
</evidence>
<sequence length="397" mass="43533">MPGYSTNEWTKYISLEMGEIEICDVTLRDGEQTPGVAFTREEKIDIARMLDEIGIEIIEAGFPATSQGEKESVKAIASLGLNAKICCLSRAIKSDIDAVIDCGADMVGMFVGTSDLHLKYKHKKTQDEIIDCAVEALEYAKRHGLIVRFSPEDGSRTGLDFLKRFYRAGEEAGADYVGAIDTVGIMTPATMRFMVGEILKTVKLPIAVHCHNDLGMAVANTLAAAEAGAKQLHTTTNGIGERAGNAALEEVLMNLRIQYGVDKYDTTRITDLSRMVQKYSGICMAKNKAIVGDHAFAHESGIHIAALLENDRTYEVFSPELVGGKREFILGKHSGSKALCYMARQMGYTLSEAETTQVLCEIKRLSELKKSIRRNELKDLIDHVVGQKFNTPEASAP</sequence>
<dbReference type="GO" id="GO:0003852">
    <property type="term" value="F:2-isopropylmalate synthase activity"/>
    <property type="evidence" value="ECO:0007669"/>
    <property type="project" value="UniProtKB-EC"/>
</dbReference>
<evidence type="ECO:0000256" key="1">
    <source>
        <dbReference type="ARBA" id="ARBA00006154"/>
    </source>
</evidence>
<protein>
    <submittedName>
        <fullName evidence="6">2-isopropylmalate synthase</fullName>
        <ecNumber evidence="6">2.3.3.13</ecNumber>
    </submittedName>
</protein>
<dbReference type="PROSITE" id="PS00815">
    <property type="entry name" value="AIPM_HOMOCIT_SYNTH_1"/>
    <property type="match status" value="1"/>
</dbReference>